<gene>
    <name evidence="3" type="ORF">P171DRAFT_114172</name>
</gene>
<accession>A0A9P4P7K5</accession>
<proteinExistence type="predicted"/>
<dbReference type="EMBL" id="MU001508">
    <property type="protein sequence ID" value="KAF2439884.1"/>
    <property type="molecule type" value="Genomic_DNA"/>
</dbReference>
<feature type="chain" id="PRO_5040481707" description="Secreted protein" evidence="2">
    <location>
        <begin position="23"/>
        <end position="129"/>
    </location>
</feature>
<sequence length="129" mass="13929">MAGRQVLLAYLTLLSTHNASFCITFGRQSVHVCLSLYGTLLCSSSQQSENHQSPSSTFRPQTKLMPTPPSVATSKNTRATAFPICDIDSIASQWKCAKRMHVLLHGSSGAHQHGKTSGVGRLRCLTGLD</sequence>
<feature type="signal peptide" evidence="2">
    <location>
        <begin position="1"/>
        <end position="22"/>
    </location>
</feature>
<keyword evidence="2" id="KW-0732">Signal</keyword>
<reference evidence="3" key="1">
    <citation type="journal article" date="2020" name="Stud. Mycol.">
        <title>101 Dothideomycetes genomes: a test case for predicting lifestyles and emergence of pathogens.</title>
        <authorList>
            <person name="Haridas S."/>
            <person name="Albert R."/>
            <person name="Binder M."/>
            <person name="Bloem J."/>
            <person name="Labutti K."/>
            <person name="Salamov A."/>
            <person name="Andreopoulos B."/>
            <person name="Baker S."/>
            <person name="Barry K."/>
            <person name="Bills G."/>
            <person name="Bluhm B."/>
            <person name="Cannon C."/>
            <person name="Castanera R."/>
            <person name="Culley D."/>
            <person name="Daum C."/>
            <person name="Ezra D."/>
            <person name="Gonzalez J."/>
            <person name="Henrissat B."/>
            <person name="Kuo A."/>
            <person name="Liang C."/>
            <person name="Lipzen A."/>
            <person name="Lutzoni F."/>
            <person name="Magnuson J."/>
            <person name="Mondo S."/>
            <person name="Nolan M."/>
            <person name="Ohm R."/>
            <person name="Pangilinan J."/>
            <person name="Park H.-J."/>
            <person name="Ramirez L."/>
            <person name="Alfaro M."/>
            <person name="Sun H."/>
            <person name="Tritt A."/>
            <person name="Yoshinaga Y."/>
            <person name="Zwiers L.-H."/>
            <person name="Turgeon B."/>
            <person name="Goodwin S."/>
            <person name="Spatafora J."/>
            <person name="Crous P."/>
            <person name="Grigoriev I."/>
        </authorList>
    </citation>
    <scope>NUCLEOTIDE SEQUENCE</scope>
    <source>
        <strain evidence="3">CBS 690.94</strain>
    </source>
</reference>
<dbReference type="Proteomes" id="UP000799764">
    <property type="component" value="Unassembled WGS sequence"/>
</dbReference>
<protein>
    <recommendedName>
        <fullName evidence="5">Secreted protein</fullName>
    </recommendedName>
</protein>
<evidence type="ECO:0000256" key="2">
    <source>
        <dbReference type="SAM" id="SignalP"/>
    </source>
</evidence>
<comment type="caution">
    <text evidence="3">The sequence shown here is derived from an EMBL/GenBank/DDBJ whole genome shotgun (WGS) entry which is preliminary data.</text>
</comment>
<evidence type="ECO:0000256" key="1">
    <source>
        <dbReference type="SAM" id="MobiDB-lite"/>
    </source>
</evidence>
<evidence type="ECO:0008006" key="5">
    <source>
        <dbReference type="Google" id="ProtNLM"/>
    </source>
</evidence>
<feature type="compositionally biased region" description="Polar residues" evidence="1">
    <location>
        <begin position="46"/>
        <end position="60"/>
    </location>
</feature>
<evidence type="ECO:0000313" key="4">
    <source>
        <dbReference type="Proteomes" id="UP000799764"/>
    </source>
</evidence>
<name>A0A9P4P7K5_9PLEO</name>
<organism evidence="3 4">
    <name type="scientific">Karstenula rhodostoma CBS 690.94</name>
    <dbReference type="NCBI Taxonomy" id="1392251"/>
    <lineage>
        <taxon>Eukaryota</taxon>
        <taxon>Fungi</taxon>
        <taxon>Dikarya</taxon>
        <taxon>Ascomycota</taxon>
        <taxon>Pezizomycotina</taxon>
        <taxon>Dothideomycetes</taxon>
        <taxon>Pleosporomycetidae</taxon>
        <taxon>Pleosporales</taxon>
        <taxon>Massarineae</taxon>
        <taxon>Didymosphaeriaceae</taxon>
        <taxon>Karstenula</taxon>
    </lineage>
</organism>
<feature type="region of interest" description="Disordered" evidence="1">
    <location>
        <begin position="46"/>
        <end position="74"/>
    </location>
</feature>
<dbReference type="AlphaFoldDB" id="A0A9P4P7K5"/>
<evidence type="ECO:0000313" key="3">
    <source>
        <dbReference type="EMBL" id="KAF2439884.1"/>
    </source>
</evidence>
<keyword evidence="4" id="KW-1185">Reference proteome</keyword>